<accession>A0A7J7GPG7</accession>
<keyword evidence="2" id="KW-0472">Membrane</keyword>
<sequence>MSSKKWRSHSASSPALSKAMNSYFIVDHTVHHKLYQDEYNSLASFHKGASGPVITSLKLLGSFSNRWVHLKNTTQAIPGAQDNPPMKTKKKLYVDILIIGISLSALGFMVLAISGVLLYKNHVFLAYKKIPNEKGNLELGEDVPFRTFTLVELEHVTNGFKGELGRGAFGTVFKGIIPYNSKDVAVTRLDKVLTKGEREFQTEIKVIGRTHHRYLVHLIGYCLDFWSMST</sequence>
<dbReference type="InterPro" id="IPR051343">
    <property type="entry name" value="G-type_lectin_kinases/EP1-like"/>
</dbReference>
<dbReference type="Gene3D" id="3.30.200.20">
    <property type="entry name" value="Phosphorylase Kinase, domain 1"/>
    <property type="match status" value="1"/>
</dbReference>
<protein>
    <recommendedName>
        <fullName evidence="3">Protein kinase domain-containing protein</fullName>
    </recommendedName>
</protein>
<dbReference type="InterPro" id="IPR000719">
    <property type="entry name" value="Prot_kinase_dom"/>
</dbReference>
<evidence type="ECO:0000256" key="1">
    <source>
        <dbReference type="ARBA" id="ARBA00022729"/>
    </source>
</evidence>
<dbReference type="InterPro" id="IPR001245">
    <property type="entry name" value="Ser-Thr/Tyr_kinase_cat_dom"/>
</dbReference>
<evidence type="ECO:0000259" key="3">
    <source>
        <dbReference type="PROSITE" id="PS50011"/>
    </source>
</evidence>
<dbReference type="PANTHER" id="PTHR47976">
    <property type="entry name" value="G-TYPE LECTIN S-RECEPTOR-LIKE SERINE/THREONINE-PROTEIN KINASE SD2-5"/>
    <property type="match status" value="1"/>
</dbReference>
<dbReference type="PROSITE" id="PS50011">
    <property type="entry name" value="PROTEIN_KINASE_DOM"/>
    <property type="match status" value="1"/>
</dbReference>
<reference evidence="4 5" key="2">
    <citation type="submission" date="2020-07" db="EMBL/GenBank/DDBJ databases">
        <title>Genome assembly of wild tea tree DASZ reveals pedigree and selection history of tea varieties.</title>
        <authorList>
            <person name="Zhang W."/>
        </authorList>
    </citation>
    <scope>NUCLEOTIDE SEQUENCE [LARGE SCALE GENOMIC DNA]</scope>
    <source>
        <strain evidence="5">cv. G240</strain>
        <tissue evidence="4">Leaf</tissue>
    </source>
</reference>
<reference evidence="5" key="1">
    <citation type="journal article" date="2020" name="Nat. Commun.">
        <title>Genome assembly of wild tea tree DASZ reveals pedigree and selection history of tea varieties.</title>
        <authorList>
            <person name="Zhang W."/>
            <person name="Zhang Y."/>
            <person name="Qiu H."/>
            <person name="Guo Y."/>
            <person name="Wan H."/>
            <person name="Zhang X."/>
            <person name="Scossa F."/>
            <person name="Alseekh S."/>
            <person name="Zhang Q."/>
            <person name="Wang P."/>
            <person name="Xu L."/>
            <person name="Schmidt M.H."/>
            <person name="Jia X."/>
            <person name="Li D."/>
            <person name="Zhu A."/>
            <person name="Guo F."/>
            <person name="Chen W."/>
            <person name="Ni D."/>
            <person name="Usadel B."/>
            <person name="Fernie A.R."/>
            <person name="Wen W."/>
        </authorList>
    </citation>
    <scope>NUCLEOTIDE SEQUENCE [LARGE SCALE GENOMIC DNA]</scope>
    <source>
        <strain evidence="5">cv. G240</strain>
    </source>
</reference>
<keyword evidence="2" id="KW-0812">Transmembrane</keyword>
<evidence type="ECO:0000313" key="4">
    <source>
        <dbReference type="EMBL" id="KAF5942377.1"/>
    </source>
</evidence>
<keyword evidence="2" id="KW-1133">Transmembrane helix</keyword>
<keyword evidence="5" id="KW-1185">Reference proteome</keyword>
<keyword evidence="1" id="KW-0732">Signal</keyword>
<evidence type="ECO:0000313" key="5">
    <source>
        <dbReference type="Proteomes" id="UP000593564"/>
    </source>
</evidence>
<name>A0A7J7GPG7_CAMSI</name>
<dbReference type="InterPro" id="IPR011009">
    <property type="entry name" value="Kinase-like_dom_sf"/>
</dbReference>
<dbReference type="GO" id="GO:0004672">
    <property type="term" value="F:protein kinase activity"/>
    <property type="evidence" value="ECO:0007669"/>
    <property type="project" value="InterPro"/>
</dbReference>
<comment type="caution">
    <text evidence="4">The sequence shown here is derived from an EMBL/GenBank/DDBJ whole genome shotgun (WGS) entry which is preliminary data.</text>
</comment>
<dbReference type="SUPFAM" id="SSF56112">
    <property type="entry name" value="Protein kinase-like (PK-like)"/>
    <property type="match status" value="1"/>
</dbReference>
<organism evidence="4 5">
    <name type="scientific">Camellia sinensis</name>
    <name type="common">Tea plant</name>
    <name type="synonym">Thea sinensis</name>
    <dbReference type="NCBI Taxonomy" id="4442"/>
    <lineage>
        <taxon>Eukaryota</taxon>
        <taxon>Viridiplantae</taxon>
        <taxon>Streptophyta</taxon>
        <taxon>Embryophyta</taxon>
        <taxon>Tracheophyta</taxon>
        <taxon>Spermatophyta</taxon>
        <taxon>Magnoliopsida</taxon>
        <taxon>eudicotyledons</taxon>
        <taxon>Gunneridae</taxon>
        <taxon>Pentapetalae</taxon>
        <taxon>asterids</taxon>
        <taxon>Ericales</taxon>
        <taxon>Theaceae</taxon>
        <taxon>Camellia</taxon>
    </lineage>
</organism>
<dbReference type="PANTHER" id="PTHR47976:SF7">
    <property type="entry name" value="RECEPTOR-LIKE SERINE_THREONINE-PROTEIN KINASE"/>
    <property type="match status" value="1"/>
</dbReference>
<dbReference type="GO" id="GO:0005524">
    <property type="term" value="F:ATP binding"/>
    <property type="evidence" value="ECO:0007669"/>
    <property type="project" value="InterPro"/>
</dbReference>
<gene>
    <name evidence="4" type="ORF">HYC85_020019</name>
</gene>
<feature type="domain" description="Protein kinase" evidence="3">
    <location>
        <begin position="158"/>
        <end position="230"/>
    </location>
</feature>
<dbReference type="EMBL" id="JACBKZ010000009">
    <property type="protein sequence ID" value="KAF5942377.1"/>
    <property type="molecule type" value="Genomic_DNA"/>
</dbReference>
<evidence type="ECO:0000256" key="2">
    <source>
        <dbReference type="SAM" id="Phobius"/>
    </source>
</evidence>
<proteinExistence type="predicted"/>
<dbReference type="AlphaFoldDB" id="A0A7J7GPG7"/>
<dbReference type="Pfam" id="PF07714">
    <property type="entry name" value="PK_Tyr_Ser-Thr"/>
    <property type="match status" value="1"/>
</dbReference>
<feature type="transmembrane region" description="Helical" evidence="2">
    <location>
        <begin position="96"/>
        <end position="119"/>
    </location>
</feature>
<dbReference type="Proteomes" id="UP000593564">
    <property type="component" value="Unassembled WGS sequence"/>
</dbReference>